<dbReference type="OrthoDB" id="515103at2"/>
<dbReference type="Proteomes" id="UP000288587">
    <property type="component" value="Unassembled WGS sequence"/>
</dbReference>
<name>A0A3S2UU47_9BURK</name>
<sequence length="109" mass="12096">MTEAQIWIVIAGLTGISVLARNFFMLSERPWPMPHWAREALKVAPLAALVAVVAPEVFMTQGQLIGTWQDPRWPAALVGTLAYFWRRSILATIVCGMAAMLVLKLGFGW</sequence>
<gene>
    <name evidence="2" type="ORF">EOD73_11170</name>
</gene>
<reference evidence="2 3" key="1">
    <citation type="submission" date="2019-01" db="EMBL/GenBank/DDBJ databases">
        <authorList>
            <person name="Chen W.-M."/>
        </authorList>
    </citation>
    <scope>NUCLEOTIDE SEQUENCE [LARGE SCALE GENOMIC DNA]</scope>
    <source>
        <strain evidence="2 3">CCP-18</strain>
    </source>
</reference>
<organism evidence="2 3">
    <name type="scientific">Inhella crocodyli</name>
    <dbReference type="NCBI Taxonomy" id="2499851"/>
    <lineage>
        <taxon>Bacteria</taxon>
        <taxon>Pseudomonadati</taxon>
        <taxon>Pseudomonadota</taxon>
        <taxon>Betaproteobacteria</taxon>
        <taxon>Burkholderiales</taxon>
        <taxon>Sphaerotilaceae</taxon>
        <taxon>Inhella</taxon>
    </lineage>
</organism>
<keyword evidence="1" id="KW-0472">Membrane</keyword>
<comment type="caution">
    <text evidence="2">The sequence shown here is derived from an EMBL/GenBank/DDBJ whole genome shotgun (WGS) entry which is preliminary data.</text>
</comment>
<feature type="transmembrane region" description="Helical" evidence="1">
    <location>
        <begin position="44"/>
        <end position="64"/>
    </location>
</feature>
<evidence type="ECO:0000313" key="2">
    <source>
        <dbReference type="EMBL" id="RVT84690.1"/>
    </source>
</evidence>
<dbReference type="EMBL" id="SACM01000003">
    <property type="protein sequence ID" value="RVT84690.1"/>
    <property type="molecule type" value="Genomic_DNA"/>
</dbReference>
<evidence type="ECO:0000313" key="3">
    <source>
        <dbReference type="Proteomes" id="UP000288587"/>
    </source>
</evidence>
<proteinExistence type="predicted"/>
<feature type="transmembrane region" description="Helical" evidence="1">
    <location>
        <begin position="84"/>
        <end position="103"/>
    </location>
</feature>
<dbReference type="RefSeq" id="WP_127683091.1">
    <property type="nucleotide sequence ID" value="NZ_SACM01000003.1"/>
</dbReference>
<evidence type="ECO:0000256" key="1">
    <source>
        <dbReference type="SAM" id="Phobius"/>
    </source>
</evidence>
<protein>
    <submittedName>
        <fullName evidence="2">AzlD domain-containing protein</fullName>
    </submittedName>
</protein>
<keyword evidence="1" id="KW-1133">Transmembrane helix</keyword>
<dbReference type="Pfam" id="PF05437">
    <property type="entry name" value="AzlD"/>
    <property type="match status" value="1"/>
</dbReference>
<keyword evidence="3" id="KW-1185">Reference proteome</keyword>
<accession>A0A3S2UU47</accession>
<dbReference type="AlphaFoldDB" id="A0A3S2UU47"/>
<feature type="transmembrane region" description="Helical" evidence="1">
    <location>
        <begin position="6"/>
        <end position="24"/>
    </location>
</feature>
<keyword evidence="1" id="KW-0812">Transmembrane</keyword>
<dbReference type="InterPro" id="IPR008407">
    <property type="entry name" value="Brnchd-chn_aa_trnsp_AzlD"/>
</dbReference>